<gene>
    <name evidence="3" type="ORF">J2Z69_003639</name>
</gene>
<evidence type="ECO:0000313" key="4">
    <source>
        <dbReference type="Proteomes" id="UP001519288"/>
    </source>
</evidence>
<sequence>MPQPVLGILTLYMNANKQLEERPIYQRMITEGMRMGLDVFVFTPADVHSTKPLIHAMMYDPKTKKWSRKWRPFPALIFDRCRIQRSVRFEQLKKFRSRYGHLHFLNRPLRDKWTIHQILSKKSRFRSHLPDTVMFTGLSDVTQLLKNNATVYMKPINGTGGRGILRIEKAGTQLYKIQGRNQKRNIIAPQKVHPSRLGPYLMNWRSSTRYIVQQGIQIELPNGRVHDYRMLVQKNGSGVWSVTGCAGRIGAQRSVTSNLHGGGHAVQMNTQLKYWFQAEEKRHAIRKEAEKLSLDIAEYLEDTYGALCELALDLAIDKSGHIYVLEVNPKPAREVFKRSGDAEAYRNAIIRPLEYAMWLHKKKNSNQTVAE</sequence>
<reference evidence="3 4" key="1">
    <citation type="submission" date="2021-03" db="EMBL/GenBank/DDBJ databases">
        <title>Genomic Encyclopedia of Type Strains, Phase IV (KMG-IV): sequencing the most valuable type-strain genomes for metagenomic binning, comparative biology and taxonomic classification.</title>
        <authorList>
            <person name="Goeker M."/>
        </authorList>
    </citation>
    <scope>NUCLEOTIDE SEQUENCE [LARGE SCALE GENOMIC DNA]</scope>
    <source>
        <strain evidence="3 4">DSM 26806</strain>
    </source>
</reference>
<dbReference type="InterPro" id="IPR011761">
    <property type="entry name" value="ATP-grasp"/>
</dbReference>
<dbReference type="InterPro" id="IPR026838">
    <property type="entry name" value="YheC/D"/>
</dbReference>
<keyword evidence="4" id="KW-1185">Reference proteome</keyword>
<dbReference type="SUPFAM" id="SSF56059">
    <property type="entry name" value="Glutathione synthetase ATP-binding domain-like"/>
    <property type="match status" value="1"/>
</dbReference>
<keyword evidence="1" id="KW-0547">Nucleotide-binding</keyword>
<dbReference type="RefSeq" id="WP_209865811.1">
    <property type="nucleotide sequence ID" value="NZ_JAGGLD010000009.1"/>
</dbReference>
<evidence type="ECO:0000256" key="1">
    <source>
        <dbReference type="PROSITE-ProRule" id="PRU00409"/>
    </source>
</evidence>
<proteinExistence type="predicted"/>
<dbReference type="Gene3D" id="3.30.470.20">
    <property type="entry name" value="ATP-grasp fold, B domain"/>
    <property type="match status" value="1"/>
</dbReference>
<name>A0ABS4JLH0_9BACL</name>
<accession>A0ABS4JLH0</accession>
<evidence type="ECO:0000313" key="3">
    <source>
        <dbReference type="EMBL" id="MBP2002553.1"/>
    </source>
</evidence>
<comment type="caution">
    <text evidence="3">The sequence shown here is derived from an EMBL/GenBank/DDBJ whole genome shotgun (WGS) entry which is preliminary data.</text>
</comment>
<dbReference type="Pfam" id="PF14398">
    <property type="entry name" value="ATPgrasp_YheCD"/>
    <property type="match status" value="1"/>
</dbReference>
<evidence type="ECO:0000259" key="2">
    <source>
        <dbReference type="PROSITE" id="PS50975"/>
    </source>
</evidence>
<keyword evidence="1" id="KW-0067">ATP-binding</keyword>
<dbReference type="EMBL" id="JAGGLD010000009">
    <property type="protein sequence ID" value="MBP2002553.1"/>
    <property type="molecule type" value="Genomic_DNA"/>
</dbReference>
<organism evidence="3 4">
    <name type="scientific">Paenibacillus shirakamiensis</name>
    <dbReference type="NCBI Taxonomy" id="1265935"/>
    <lineage>
        <taxon>Bacteria</taxon>
        <taxon>Bacillati</taxon>
        <taxon>Bacillota</taxon>
        <taxon>Bacilli</taxon>
        <taxon>Bacillales</taxon>
        <taxon>Paenibacillaceae</taxon>
        <taxon>Paenibacillus</taxon>
    </lineage>
</organism>
<dbReference type="Proteomes" id="UP001519288">
    <property type="component" value="Unassembled WGS sequence"/>
</dbReference>
<dbReference type="PROSITE" id="PS50975">
    <property type="entry name" value="ATP_GRASP"/>
    <property type="match status" value="1"/>
</dbReference>
<feature type="domain" description="ATP-grasp" evidence="2">
    <location>
        <begin position="122"/>
        <end position="354"/>
    </location>
</feature>
<protein>
    <submittedName>
        <fullName evidence="3">Glutathione synthase/RimK-type ligase-like ATP-grasp enzyme</fullName>
    </submittedName>
</protein>